<feature type="region of interest" description="Disordered" evidence="1">
    <location>
        <begin position="1"/>
        <end position="38"/>
    </location>
</feature>
<dbReference type="EMBL" id="GBRH01205258">
    <property type="protein sequence ID" value="JAD92637.1"/>
    <property type="molecule type" value="Transcribed_RNA"/>
</dbReference>
<keyword evidence="2" id="KW-0808">Transferase</keyword>
<dbReference type="GO" id="GO:0016757">
    <property type="term" value="F:glycosyltransferase activity"/>
    <property type="evidence" value="ECO:0007669"/>
    <property type="project" value="UniProtKB-KW"/>
</dbReference>
<sequence length="38" mass="4172">MCSKTHDLRGRCGTRHAEDTDMSRRSTTTTSPGSTSRS</sequence>
<feature type="compositionally biased region" description="Low complexity" evidence="1">
    <location>
        <begin position="25"/>
        <end position="38"/>
    </location>
</feature>
<reference evidence="2" key="1">
    <citation type="submission" date="2014-09" db="EMBL/GenBank/DDBJ databases">
        <authorList>
            <person name="Magalhaes I.L.F."/>
            <person name="Oliveira U."/>
            <person name="Santos F.R."/>
            <person name="Vidigal T.H.D.A."/>
            <person name="Brescovit A.D."/>
            <person name="Santos A.J."/>
        </authorList>
    </citation>
    <scope>NUCLEOTIDE SEQUENCE</scope>
    <source>
        <tissue evidence="2">Shoot tissue taken approximately 20 cm above the soil surface</tissue>
    </source>
</reference>
<proteinExistence type="predicted"/>
<organism evidence="2">
    <name type="scientific">Arundo donax</name>
    <name type="common">Giant reed</name>
    <name type="synonym">Donax arundinaceus</name>
    <dbReference type="NCBI Taxonomy" id="35708"/>
    <lineage>
        <taxon>Eukaryota</taxon>
        <taxon>Viridiplantae</taxon>
        <taxon>Streptophyta</taxon>
        <taxon>Embryophyta</taxon>
        <taxon>Tracheophyta</taxon>
        <taxon>Spermatophyta</taxon>
        <taxon>Magnoliopsida</taxon>
        <taxon>Liliopsida</taxon>
        <taxon>Poales</taxon>
        <taxon>Poaceae</taxon>
        <taxon>PACMAD clade</taxon>
        <taxon>Arundinoideae</taxon>
        <taxon>Arundineae</taxon>
        <taxon>Arundo</taxon>
    </lineage>
</organism>
<dbReference type="AlphaFoldDB" id="A0A0A9E9K1"/>
<protein>
    <submittedName>
        <fullName evidence="2">Amidophosphoribosyltransferase</fullName>
    </submittedName>
</protein>
<reference evidence="2" key="2">
    <citation type="journal article" date="2015" name="Data Brief">
        <title>Shoot transcriptome of the giant reed, Arundo donax.</title>
        <authorList>
            <person name="Barrero R.A."/>
            <person name="Guerrero F.D."/>
            <person name="Moolhuijzen P."/>
            <person name="Goolsby J.A."/>
            <person name="Tidwell J."/>
            <person name="Bellgard S.E."/>
            <person name="Bellgard M.I."/>
        </authorList>
    </citation>
    <scope>NUCLEOTIDE SEQUENCE</scope>
    <source>
        <tissue evidence="2">Shoot tissue taken approximately 20 cm above the soil surface</tissue>
    </source>
</reference>
<evidence type="ECO:0000313" key="2">
    <source>
        <dbReference type="EMBL" id="JAD92637.1"/>
    </source>
</evidence>
<feature type="compositionally biased region" description="Basic and acidic residues" evidence="1">
    <location>
        <begin position="1"/>
        <end position="24"/>
    </location>
</feature>
<keyword evidence="2" id="KW-0328">Glycosyltransferase</keyword>
<accession>A0A0A9E9K1</accession>
<name>A0A0A9E9K1_ARUDO</name>
<evidence type="ECO:0000256" key="1">
    <source>
        <dbReference type="SAM" id="MobiDB-lite"/>
    </source>
</evidence>